<gene>
    <name evidence="4" type="ORF">BPO_0954</name>
</gene>
<proteinExistence type="predicted"/>
<keyword evidence="2" id="KW-0732">Signal</keyword>
<keyword evidence="5" id="KW-1185">Reference proteome</keyword>
<sequence length="209" mass="23281">MKFKHWFFLALVLICSSISAQIKDPAKFKFEVKELGSGQYEAVIQTTLDKGWHINSKDLAPDTAIPTEMNVSGNNIQLVGKFTEVGKKIQEYSDAFAADMVYYSNQVAFKQKFQVKDPSKPAQVVAEFTYQICDDRICLAPNTLEFEKSITPTGKEEETLATPTEETPKDSLTATPAVAEDSVMVANTTSNTTQDPKNLKITLWIIKTL</sequence>
<evidence type="ECO:0000259" key="3">
    <source>
        <dbReference type="Pfam" id="PF11412"/>
    </source>
</evidence>
<reference evidence="4" key="1">
    <citation type="submission" date="2023-10" db="EMBL/GenBank/DDBJ databases">
        <title>Characterization and whole genome sequencing of a novel strain of Bergeyella porcorum QD2021 isolated from pig.</title>
        <authorList>
            <person name="Liu G."/>
            <person name="Chen C."/>
            <person name="Han X."/>
        </authorList>
    </citation>
    <scope>NUCLEOTIDE SEQUENCE</scope>
    <source>
        <strain evidence="4">QD2021</strain>
    </source>
</reference>
<protein>
    <recommendedName>
        <fullName evidence="3">Thiol:disulfide interchange protein DsbD N-terminal domain-containing protein</fullName>
    </recommendedName>
</protein>
<accession>A0AAU0F0M9</accession>
<dbReference type="Gene3D" id="2.60.40.1250">
    <property type="entry name" value="Thiol:disulfide interchange protein DsbD, N-terminal domain"/>
    <property type="match status" value="1"/>
</dbReference>
<feature type="region of interest" description="Disordered" evidence="1">
    <location>
        <begin position="149"/>
        <end position="173"/>
    </location>
</feature>
<feature type="chain" id="PRO_5043647572" description="Thiol:disulfide interchange protein DsbD N-terminal domain-containing protein" evidence="2">
    <location>
        <begin position="21"/>
        <end position="209"/>
    </location>
</feature>
<dbReference type="EMBL" id="CP136426">
    <property type="protein sequence ID" value="WOC51601.1"/>
    <property type="molecule type" value="Genomic_DNA"/>
</dbReference>
<dbReference type="KEGG" id="bpor:BPO_0954"/>
<feature type="signal peptide" evidence="2">
    <location>
        <begin position="1"/>
        <end position="20"/>
    </location>
</feature>
<dbReference type="InterPro" id="IPR028250">
    <property type="entry name" value="DsbDN"/>
</dbReference>
<dbReference type="Proteomes" id="UP001432059">
    <property type="component" value="Chromosome"/>
</dbReference>
<evidence type="ECO:0000313" key="5">
    <source>
        <dbReference type="Proteomes" id="UP001432059"/>
    </source>
</evidence>
<dbReference type="InterPro" id="IPR036929">
    <property type="entry name" value="DsbDN_sf"/>
</dbReference>
<dbReference type="Pfam" id="PF11412">
    <property type="entry name" value="DsbD_N"/>
    <property type="match status" value="1"/>
</dbReference>
<organism evidence="4 5">
    <name type="scientific">Bergeyella porcorum</name>
    <dbReference type="NCBI Taxonomy" id="1735111"/>
    <lineage>
        <taxon>Bacteria</taxon>
        <taxon>Pseudomonadati</taxon>
        <taxon>Bacteroidota</taxon>
        <taxon>Flavobacteriia</taxon>
        <taxon>Flavobacteriales</taxon>
        <taxon>Weeksellaceae</taxon>
        <taxon>Bergeyella</taxon>
    </lineage>
</organism>
<evidence type="ECO:0000256" key="2">
    <source>
        <dbReference type="SAM" id="SignalP"/>
    </source>
</evidence>
<dbReference type="AlphaFoldDB" id="A0AAU0F0M9"/>
<name>A0AAU0F0M9_9FLAO</name>
<evidence type="ECO:0000256" key="1">
    <source>
        <dbReference type="SAM" id="MobiDB-lite"/>
    </source>
</evidence>
<evidence type="ECO:0000313" key="4">
    <source>
        <dbReference type="EMBL" id="WOC51601.1"/>
    </source>
</evidence>
<feature type="domain" description="Thiol:disulfide interchange protein DsbD N-terminal" evidence="3">
    <location>
        <begin position="26"/>
        <end position="147"/>
    </location>
</feature>